<dbReference type="Proteomes" id="UP000485058">
    <property type="component" value="Unassembled WGS sequence"/>
</dbReference>
<sequence>MFSGGAINGSIYSKDIVFQDPVTYVVGLDMYKAVISFLGLFNVKLHLHDIHVATDYLITARWTMDMTVKVLPWRPQLSFTGTTQYTVDPDV</sequence>
<dbReference type="SUPFAM" id="SSF54427">
    <property type="entry name" value="NTF2-like"/>
    <property type="match status" value="1"/>
</dbReference>
<proteinExistence type="predicted"/>
<dbReference type="PANTHER" id="PTHR34123">
    <property type="entry name" value="OS04G0578200 PROTEIN"/>
    <property type="match status" value="1"/>
</dbReference>
<dbReference type="InterPro" id="IPR032710">
    <property type="entry name" value="NTF2-like_dom_sf"/>
</dbReference>
<dbReference type="Gene3D" id="3.10.450.50">
    <property type="match status" value="1"/>
</dbReference>
<dbReference type="EMBL" id="BLLF01002759">
    <property type="protein sequence ID" value="GFH25237.1"/>
    <property type="molecule type" value="Genomic_DNA"/>
</dbReference>
<keyword evidence="2" id="KW-1185">Reference proteome</keyword>
<accession>A0A699ZR00</accession>
<feature type="non-terminal residue" evidence="1">
    <location>
        <position position="91"/>
    </location>
</feature>
<dbReference type="Pfam" id="PF10184">
    <property type="entry name" value="DUF2358"/>
    <property type="match status" value="1"/>
</dbReference>
<organism evidence="1 2">
    <name type="scientific">Haematococcus lacustris</name>
    <name type="common">Green alga</name>
    <name type="synonym">Haematococcus pluvialis</name>
    <dbReference type="NCBI Taxonomy" id="44745"/>
    <lineage>
        <taxon>Eukaryota</taxon>
        <taxon>Viridiplantae</taxon>
        <taxon>Chlorophyta</taxon>
        <taxon>core chlorophytes</taxon>
        <taxon>Chlorophyceae</taxon>
        <taxon>CS clade</taxon>
        <taxon>Chlamydomonadales</taxon>
        <taxon>Haematococcaceae</taxon>
        <taxon>Haematococcus</taxon>
    </lineage>
</organism>
<name>A0A699ZR00_HAELA</name>
<dbReference type="AlphaFoldDB" id="A0A699ZR00"/>
<dbReference type="PANTHER" id="PTHR34123:SF1">
    <property type="entry name" value="OS04G0578200 PROTEIN"/>
    <property type="match status" value="1"/>
</dbReference>
<dbReference type="InterPro" id="IPR018790">
    <property type="entry name" value="DUF2358"/>
</dbReference>
<gene>
    <name evidence="1" type="ORF">HaLaN_23170</name>
</gene>
<evidence type="ECO:0000313" key="1">
    <source>
        <dbReference type="EMBL" id="GFH25237.1"/>
    </source>
</evidence>
<evidence type="ECO:0000313" key="2">
    <source>
        <dbReference type="Proteomes" id="UP000485058"/>
    </source>
</evidence>
<reference evidence="1 2" key="1">
    <citation type="submission" date="2020-02" db="EMBL/GenBank/DDBJ databases">
        <title>Draft genome sequence of Haematococcus lacustris strain NIES-144.</title>
        <authorList>
            <person name="Morimoto D."/>
            <person name="Nakagawa S."/>
            <person name="Yoshida T."/>
            <person name="Sawayama S."/>
        </authorList>
    </citation>
    <scope>NUCLEOTIDE SEQUENCE [LARGE SCALE GENOMIC DNA]</scope>
    <source>
        <strain evidence="1 2">NIES-144</strain>
    </source>
</reference>
<comment type="caution">
    <text evidence="1">The sequence shown here is derived from an EMBL/GenBank/DDBJ whole genome shotgun (WGS) entry which is preliminary data.</text>
</comment>
<protein>
    <submittedName>
        <fullName evidence="1">Uncharacterized protein</fullName>
    </submittedName>
</protein>